<dbReference type="PANTHER" id="PTHR42698:SF1">
    <property type="entry name" value="GTPASE ERA, MITOCHONDRIAL"/>
    <property type="match status" value="1"/>
</dbReference>
<dbReference type="GO" id="GO:0005886">
    <property type="term" value="C:plasma membrane"/>
    <property type="evidence" value="ECO:0007669"/>
    <property type="project" value="UniProtKB-SubCell"/>
</dbReference>
<dbReference type="PRINTS" id="PR00326">
    <property type="entry name" value="GTP1OBG"/>
</dbReference>
<dbReference type="InterPro" id="IPR009019">
    <property type="entry name" value="KH_sf_prok-type"/>
</dbReference>
<dbReference type="STRING" id="1802391.A3D72_00055"/>
<dbReference type="GO" id="GO:0003924">
    <property type="term" value="F:GTPase activity"/>
    <property type="evidence" value="ECO:0007669"/>
    <property type="project" value="UniProtKB-UniRule"/>
</dbReference>
<dbReference type="Pfam" id="PF07650">
    <property type="entry name" value="KH_2"/>
    <property type="match status" value="1"/>
</dbReference>
<keyword evidence="4 6" id="KW-0694">RNA-binding</keyword>
<keyword evidence="6" id="KW-0690">Ribosome biogenesis</keyword>
<dbReference type="CDD" id="cd22534">
    <property type="entry name" value="KH-II_Era"/>
    <property type="match status" value="1"/>
</dbReference>
<gene>
    <name evidence="6" type="primary">era</name>
    <name evidence="9" type="ORF">A3D72_00055</name>
</gene>
<dbReference type="InterPro" id="IPR005662">
    <property type="entry name" value="GTPase_Era-like"/>
</dbReference>
<dbReference type="SUPFAM" id="SSF52540">
    <property type="entry name" value="P-loop containing nucleoside triphosphate hydrolases"/>
    <property type="match status" value="1"/>
</dbReference>
<dbReference type="Pfam" id="PF01926">
    <property type="entry name" value="MMR_HSR1"/>
    <property type="match status" value="1"/>
</dbReference>
<comment type="subcellular location">
    <subcellularLocation>
        <location evidence="6">Cytoplasm</location>
    </subcellularLocation>
    <subcellularLocation>
        <location evidence="6">Cell membrane</location>
        <topology evidence="6">Peripheral membrane protein</topology>
    </subcellularLocation>
</comment>
<dbReference type="Gene3D" id="3.40.50.300">
    <property type="entry name" value="P-loop containing nucleotide triphosphate hydrolases"/>
    <property type="match status" value="1"/>
</dbReference>
<dbReference type="GO" id="GO:0000028">
    <property type="term" value="P:ribosomal small subunit assembly"/>
    <property type="evidence" value="ECO:0007669"/>
    <property type="project" value="TreeGrafter"/>
</dbReference>
<feature type="region of interest" description="G3" evidence="7">
    <location>
        <begin position="57"/>
        <end position="60"/>
    </location>
</feature>
<evidence type="ECO:0000313" key="10">
    <source>
        <dbReference type="Proteomes" id="UP000176303"/>
    </source>
</evidence>
<evidence type="ECO:0000256" key="7">
    <source>
        <dbReference type="PROSITE-ProRule" id="PRU01050"/>
    </source>
</evidence>
<dbReference type="PANTHER" id="PTHR42698">
    <property type="entry name" value="GTPASE ERA"/>
    <property type="match status" value="1"/>
</dbReference>
<dbReference type="GO" id="GO:0070181">
    <property type="term" value="F:small ribosomal subunit rRNA binding"/>
    <property type="evidence" value="ECO:0007669"/>
    <property type="project" value="UniProtKB-UniRule"/>
</dbReference>
<comment type="subunit">
    <text evidence="6">Monomer.</text>
</comment>
<keyword evidence="3 6" id="KW-0547">Nucleotide-binding</keyword>
<evidence type="ECO:0000256" key="5">
    <source>
        <dbReference type="ARBA" id="ARBA00023134"/>
    </source>
</evidence>
<comment type="similarity">
    <text evidence="1 6 7">Belongs to the TRAFAC class TrmE-Era-EngA-EngB-Septin-like GTPase superfamily. Era GTPase family.</text>
</comment>
<feature type="binding site" evidence="6">
    <location>
        <begin position="57"/>
        <end position="61"/>
    </location>
    <ligand>
        <name>GTP</name>
        <dbReference type="ChEBI" id="CHEBI:37565"/>
    </ligand>
</feature>
<keyword evidence="6" id="KW-0699">rRNA-binding</keyword>
<reference evidence="9 10" key="1">
    <citation type="journal article" date="2016" name="Nat. Commun.">
        <title>Thousands of microbial genomes shed light on interconnected biogeochemical processes in an aquifer system.</title>
        <authorList>
            <person name="Anantharaman K."/>
            <person name="Brown C.T."/>
            <person name="Hug L.A."/>
            <person name="Sharon I."/>
            <person name="Castelle C.J."/>
            <person name="Probst A.J."/>
            <person name="Thomas B.C."/>
            <person name="Singh A."/>
            <person name="Wilkins M.J."/>
            <person name="Karaoz U."/>
            <person name="Brodie E.L."/>
            <person name="Williams K.H."/>
            <person name="Hubbard S.S."/>
            <person name="Banfield J.F."/>
        </authorList>
    </citation>
    <scope>NUCLEOTIDE SEQUENCE [LARGE SCALE GENOMIC DNA]</scope>
</reference>
<feature type="region of interest" description="G1" evidence="7">
    <location>
        <begin position="10"/>
        <end position="17"/>
    </location>
</feature>
<dbReference type="InterPro" id="IPR004044">
    <property type="entry name" value="KH_dom_type_2"/>
</dbReference>
<feature type="region of interest" description="G2" evidence="7">
    <location>
        <begin position="36"/>
        <end position="40"/>
    </location>
</feature>
<evidence type="ECO:0000256" key="1">
    <source>
        <dbReference type="ARBA" id="ARBA00007921"/>
    </source>
</evidence>
<dbReference type="InterPro" id="IPR005225">
    <property type="entry name" value="Small_GTP-bd"/>
</dbReference>
<evidence type="ECO:0000256" key="6">
    <source>
        <dbReference type="HAMAP-Rule" id="MF_00367"/>
    </source>
</evidence>
<keyword evidence="6" id="KW-0472">Membrane</keyword>
<dbReference type="NCBIfam" id="NF000908">
    <property type="entry name" value="PRK00089.1"/>
    <property type="match status" value="1"/>
</dbReference>
<keyword evidence="6" id="KW-0963">Cytoplasm</keyword>
<evidence type="ECO:0000259" key="8">
    <source>
        <dbReference type="PROSITE" id="PS51713"/>
    </source>
</evidence>
<dbReference type="Proteomes" id="UP000176303">
    <property type="component" value="Unassembled WGS sequence"/>
</dbReference>
<name>A0A1F7U791_9BACT</name>
<dbReference type="NCBIfam" id="TIGR00231">
    <property type="entry name" value="small_GTP"/>
    <property type="match status" value="1"/>
</dbReference>
<dbReference type="InterPro" id="IPR027417">
    <property type="entry name" value="P-loop_NTPase"/>
</dbReference>
<evidence type="ECO:0000256" key="2">
    <source>
        <dbReference type="ARBA" id="ARBA00020484"/>
    </source>
</evidence>
<dbReference type="InterPro" id="IPR015946">
    <property type="entry name" value="KH_dom-like_a/b"/>
</dbReference>
<keyword evidence="6" id="KW-1003">Cell membrane</keyword>
<comment type="caution">
    <text evidence="6">Lacks conserved residue(s) required for the propagation of feature annotation.</text>
</comment>
<proteinExistence type="inferred from homology"/>
<feature type="region of interest" description="G5" evidence="7">
    <location>
        <begin position="146"/>
        <end position="148"/>
    </location>
</feature>
<dbReference type="InterPro" id="IPR006073">
    <property type="entry name" value="GTP-bd"/>
</dbReference>
<protein>
    <recommendedName>
        <fullName evidence="2 6">GTPase Era</fullName>
    </recommendedName>
</protein>
<dbReference type="InterPro" id="IPR030388">
    <property type="entry name" value="G_ERA_dom"/>
</dbReference>
<dbReference type="Gene3D" id="3.30.300.20">
    <property type="match status" value="1"/>
</dbReference>
<dbReference type="GO" id="GO:0005525">
    <property type="term" value="F:GTP binding"/>
    <property type="evidence" value="ECO:0007669"/>
    <property type="project" value="UniProtKB-UniRule"/>
</dbReference>
<feature type="region of interest" description="G4" evidence="7">
    <location>
        <begin position="120"/>
        <end position="123"/>
    </location>
</feature>
<dbReference type="GO" id="GO:0043024">
    <property type="term" value="F:ribosomal small subunit binding"/>
    <property type="evidence" value="ECO:0007669"/>
    <property type="project" value="TreeGrafter"/>
</dbReference>
<sequence length="291" mass="32791">MKSGFAVLVGRSNVGKSTLLNALVGTKVAITSPKPQTTRHQVHGIVTDPRGQIVFVDTPGVFEQAHNRLTKQLNDTARSALSGVDVIIYVADPTRAVGNEEHILLRMVEKTRQPKILAINKTDVRNPPFISEYRDLGDRFGLIIEISALRKRALKDLISAVFERLPEGDPYYPEFQFSNLEHRFWLSEVIREKVFVQMGAEIPYSTAVEIEEIEERKSGSAAPVRYIKAVILTTNPKHKQMLIGSGARKIKEIGWAARKELEAILDTKIFLDLRVEVDERWMDRLAGPEPK</sequence>
<dbReference type="HAMAP" id="MF_00367">
    <property type="entry name" value="GTPase_Era"/>
    <property type="match status" value="1"/>
</dbReference>
<keyword evidence="5 6" id="KW-0342">GTP-binding</keyword>
<comment type="caution">
    <text evidence="9">The sequence shown here is derived from an EMBL/GenBank/DDBJ whole genome shotgun (WGS) entry which is preliminary data.</text>
</comment>
<dbReference type="NCBIfam" id="TIGR00436">
    <property type="entry name" value="era"/>
    <property type="match status" value="1"/>
</dbReference>
<dbReference type="GO" id="GO:0005829">
    <property type="term" value="C:cytosol"/>
    <property type="evidence" value="ECO:0007669"/>
    <property type="project" value="TreeGrafter"/>
</dbReference>
<dbReference type="EMBL" id="MGDZ01000026">
    <property type="protein sequence ID" value="OGL73607.1"/>
    <property type="molecule type" value="Genomic_DNA"/>
</dbReference>
<organism evidence="9 10">
    <name type="scientific">Candidatus Uhrbacteria bacterium RIFCSPHIGHO2_02_FULL_57_19</name>
    <dbReference type="NCBI Taxonomy" id="1802391"/>
    <lineage>
        <taxon>Bacteria</taxon>
        <taxon>Candidatus Uhriibacteriota</taxon>
    </lineage>
</organism>
<evidence type="ECO:0000256" key="4">
    <source>
        <dbReference type="ARBA" id="ARBA00022884"/>
    </source>
</evidence>
<evidence type="ECO:0000256" key="3">
    <source>
        <dbReference type="ARBA" id="ARBA00022741"/>
    </source>
</evidence>
<accession>A0A1F7U791</accession>
<dbReference type="AlphaFoldDB" id="A0A1F7U791"/>
<dbReference type="SUPFAM" id="SSF54814">
    <property type="entry name" value="Prokaryotic type KH domain (KH-domain type II)"/>
    <property type="match status" value="1"/>
</dbReference>
<feature type="domain" description="Era-type G" evidence="8">
    <location>
        <begin position="2"/>
        <end position="167"/>
    </location>
</feature>
<dbReference type="CDD" id="cd04163">
    <property type="entry name" value="Era"/>
    <property type="match status" value="1"/>
</dbReference>
<dbReference type="PROSITE" id="PS51713">
    <property type="entry name" value="G_ERA"/>
    <property type="match status" value="1"/>
</dbReference>
<evidence type="ECO:0000313" key="9">
    <source>
        <dbReference type="EMBL" id="OGL73607.1"/>
    </source>
</evidence>
<comment type="function">
    <text evidence="6">An essential GTPase that binds both GDP and GTP, with rapid nucleotide exchange. Plays a role in 16S rRNA processing and 30S ribosomal subunit biogenesis and possibly also in cell cycle regulation and energy metabolism.</text>
</comment>
<feature type="binding site" evidence="6">
    <location>
        <begin position="120"/>
        <end position="123"/>
    </location>
    <ligand>
        <name>GTP</name>
        <dbReference type="ChEBI" id="CHEBI:37565"/>
    </ligand>
</feature>